<comment type="similarity">
    <text evidence="1">Belongs to the CCM2 family.</text>
</comment>
<proteinExistence type="inferred from homology"/>
<evidence type="ECO:0000313" key="5">
    <source>
        <dbReference type="WBParaSite" id="SBAD_0000211001-mRNA-1"/>
    </source>
</evidence>
<dbReference type="Gene3D" id="2.30.29.30">
    <property type="entry name" value="Pleckstrin-homology domain (PH domain)/Phosphotyrosine-binding domain (PTB)"/>
    <property type="match status" value="1"/>
</dbReference>
<feature type="domain" description="Cerebral cavernous malformations 2 harmonin-homology" evidence="2">
    <location>
        <begin position="151"/>
        <end position="215"/>
    </location>
</feature>
<accession>A0A183IEG6</accession>
<organism evidence="5">
    <name type="scientific">Soboliphyme baturini</name>
    <dbReference type="NCBI Taxonomy" id="241478"/>
    <lineage>
        <taxon>Eukaryota</taxon>
        <taxon>Metazoa</taxon>
        <taxon>Ecdysozoa</taxon>
        <taxon>Nematoda</taxon>
        <taxon>Enoplea</taxon>
        <taxon>Dorylaimia</taxon>
        <taxon>Dioctophymatida</taxon>
        <taxon>Dioctophymatoidea</taxon>
        <taxon>Soboliphymatidae</taxon>
        <taxon>Soboliphyme</taxon>
    </lineage>
</organism>
<dbReference type="WBParaSite" id="SBAD_0000211001-mRNA-1">
    <property type="protein sequence ID" value="SBAD_0000211001-mRNA-1"/>
    <property type="gene ID" value="SBAD_0000211001"/>
</dbReference>
<dbReference type="InterPro" id="IPR032375">
    <property type="entry name" value="CCM2_C"/>
</dbReference>
<evidence type="ECO:0000256" key="1">
    <source>
        <dbReference type="ARBA" id="ARBA00010822"/>
    </source>
</evidence>
<dbReference type="EMBL" id="UZAM01007045">
    <property type="protein sequence ID" value="VDO96197.1"/>
    <property type="molecule type" value="Genomic_DNA"/>
</dbReference>
<gene>
    <name evidence="3" type="ORF">SBAD_LOCUS2010</name>
</gene>
<dbReference type="Pfam" id="PF16545">
    <property type="entry name" value="CCM2_C"/>
    <property type="match status" value="1"/>
</dbReference>
<dbReference type="Proteomes" id="UP000270296">
    <property type="component" value="Unassembled WGS sequence"/>
</dbReference>
<evidence type="ECO:0000259" key="2">
    <source>
        <dbReference type="Pfam" id="PF16545"/>
    </source>
</evidence>
<dbReference type="Gene3D" id="1.20.1160.20">
    <property type="match status" value="1"/>
</dbReference>
<dbReference type="OrthoDB" id="5828470at2759"/>
<sequence length="230" mass="25958">MPSASMPLNEGELLESSLRFDIRYAGVIADIPVDLDLTGRTDFLTSVDRAQNDGYKIYDPERIVDAILVLNPYSIWILEKRSEDLAETICANLERCFQLVFGEATSQFFDKTITEGANTNLSLSGSRANLSKRVVRSQPQNSSTTHSESDQLSADAADLIQEYIRMLHATLSNEELKQFAILLKRWRADNLPFSEFFQKVLELYGSERKYLLASMPTAAYIVSQVLVPYN</sequence>
<reference evidence="3 4" key="2">
    <citation type="submission" date="2018-11" db="EMBL/GenBank/DDBJ databases">
        <authorList>
            <consortium name="Pathogen Informatics"/>
        </authorList>
    </citation>
    <scope>NUCLEOTIDE SEQUENCE [LARGE SCALE GENOMIC DNA]</scope>
</reference>
<evidence type="ECO:0000313" key="3">
    <source>
        <dbReference type="EMBL" id="VDO96197.1"/>
    </source>
</evidence>
<dbReference type="InterPro" id="IPR026159">
    <property type="entry name" value="Malcavernin"/>
</dbReference>
<dbReference type="AlphaFoldDB" id="A0A183IEG6"/>
<evidence type="ECO:0000313" key="4">
    <source>
        <dbReference type="Proteomes" id="UP000270296"/>
    </source>
</evidence>
<dbReference type="InterPro" id="IPR011993">
    <property type="entry name" value="PH-like_dom_sf"/>
</dbReference>
<reference evidence="5" key="1">
    <citation type="submission" date="2016-06" db="UniProtKB">
        <authorList>
            <consortium name="WormBaseParasite"/>
        </authorList>
    </citation>
    <scope>IDENTIFICATION</scope>
</reference>
<dbReference type="PANTHER" id="PTHR21642:SF6">
    <property type="entry name" value="CEREBRAL CAVERNOUS MALFORMATIONS 2 HARMONIN-HOMOLOGY DOMAIN-CONTAINING PROTEIN"/>
    <property type="match status" value="1"/>
</dbReference>
<dbReference type="PANTHER" id="PTHR21642">
    <property type="entry name" value="CEREBRAL CAVERNOUS MALFORMATIONS PROTEIN 2 HOMOLOG"/>
    <property type="match status" value="1"/>
</dbReference>
<name>A0A183IEG6_9BILA</name>
<protein>
    <submittedName>
        <fullName evidence="5">CCM2_C domain-containing protein</fullName>
    </submittedName>
</protein>
<keyword evidence="4" id="KW-1185">Reference proteome</keyword>